<dbReference type="GO" id="GO:0003677">
    <property type="term" value="F:DNA binding"/>
    <property type="evidence" value="ECO:0007669"/>
    <property type="project" value="InterPro"/>
</dbReference>
<evidence type="ECO:0000259" key="1">
    <source>
        <dbReference type="Pfam" id="PF03979"/>
    </source>
</evidence>
<evidence type="ECO:0000313" key="2">
    <source>
        <dbReference type="EMBL" id="EJP73875.1"/>
    </source>
</evidence>
<evidence type="ECO:0000313" key="3">
    <source>
        <dbReference type="Proteomes" id="UP000010116"/>
    </source>
</evidence>
<proteinExistence type="predicted"/>
<gene>
    <name evidence="2" type="ORF">NT02SARS_0386</name>
</gene>
<dbReference type="AlphaFoldDB" id="J4X4V4"/>
<reference evidence="2 3" key="1">
    <citation type="journal article" date="2012" name="ISME J.">
        <title>Genomic insights to SAR86, an abundant and uncultivated marine bacterial lineage.</title>
        <authorList>
            <person name="Dupont C.L."/>
            <person name="Rusch D.B."/>
            <person name="Yooseph S."/>
            <person name="Lombardo M.J."/>
            <person name="Richter R.A."/>
            <person name="Valas R."/>
            <person name="Novotny M."/>
            <person name="Yee-Greenbaum J."/>
            <person name="Selengut J.D."/>
            <person name="Haft D.H."/>
            <person name="Halpern A.L."/>
            <person name="Lasken R.S."/>
            <person name="Nealson K."/>
            <person name="Friedman R."/>
            <person name="Venter J.C."/>
        </authorList>
    </citation>
    <scope>NUCLEOTIDE SEQUENCE [LARGE SCALE GENOMIC DNA]</scope>
</reference>
<dbReference type="Proteomes" id="UP000010116">
    <property type="component" value="Unassembled WGS sequence"/>
</dbReference>
<organism evidence="2 3">
    <name type="scientific">SAR86 cluster bacterium SAR86B</name>
    <dbReference type="NCBI Taxonomy" id="1123867"/>
    <lineage>
        <taxon>Bacteria</taxon>
        <taxon>Pseudomonadati</taxon>
        <taxon>Pseudomonadota</taxon>
        <taxon>Gammaproteobacteria</taxon>
        <taxon>SAR86 cluster</taxon>
    </lineage>
</organism>
<dbReference type="InterPro" id="IPR042189">
    <property type="entry name" value="RNA_pol_sigma_70_r1_1_sf"/>
</dbReference>
<name>J4X4V4_9GAMM</name>
<feature type="domain" description="RNA polymerase sigma factor 70 region 1.1" evidence="1">
    <location>
        <begin position="7"/>
        <end position="36"/>
    </location>
</feature>
<dbReference type="GO" id="GO:0016987">
    <property type="term" value="F:sigma factor activity"/>
    <property type="evidence" value="ECO:0007669"/>
    <property type="project" value="InterPro"/>
</dbReference>
<dbReference type="InterPro" id="IPR007127">
    <property type="entry name" value="RNA_pol_sigma_70_r1_1"/>
</dbReference>
<dbReference type="HOGENOM" id="CLU_3157657_0_0_6"/>
<dbReference type="Gene3D" id="1.10.220.120">
    <property type="entry name" value="Sigma-70 factor, region 1.1"/>
    <property type="match status" value="1"/>
</dbReference>
<dbReference type="EMBL" id="JH611164">
    <property type="protein sequence ID" value="EJP73875.1"/>
    <property type="molecule type" value="Genomic_DNA"/>
</dbReference>
<sequence>MDKISKKGSRIAELISKGREQGYLTYADVNDHLPETYQIQIKLMKLLA</sequence>
<accession>J4X4V4</accession>
<dbReference type="Pfam" id="PF03979">
    <property type="entry name" value="Sigma70_r1_1"/>
    <property type="match status" value="1"/>
</dbReference>
<protein>
    <submittedName>
        <fullName evidence="2">RNA polymerase sigma factor RpoD</fullName>
    </submittedName>
</protein>